<evidence type="ECO:0000256" key="6">
    <source>
        <dbReference type="ARBA" id="ARBA00022679"/>
    </source>
</evidence>
<dbReference type="InterPro" id="IPR011006">
    <property type="entry name" value="CheY-like_superfamily"/>
</dbReference>
<feature type="compositionally biased region" description="Low complexity" evidence="14">
    <location>
        <begin position="448"/>
        <end position="464"/>
    </location>
</feature>
<feature type="compositionally biased region" description="Basic and acidic residues" evidence="14">
    <location>
        <begin position="476"/>
        <end position="486"/>
    </location>
</feature>
<feature type="region of interest" description="Disordered" evidence="14">
    <location>
        <begin position="49"/>
        <end position="85"/>
    </location>
</feature>
<dbReference type="PRINTS" id="PR00344">
    <property type="entry name" value="BCTRLSENSOR"/>
</dbReference>
<keyword evidence="7" id="KW-0812">Transmembrane</keyword>
<dbReference type="Pfam" id="PF02518">
    <property type="entry name" value="HATPase_c"/>
    <property type="match status" value="1"/>
</dbReference>
<dbReference type="GO" id="GO:0000155">
    <property type="term" value="F:phosphorelay sensor kinase activity"/>
    <property type="evidence" value="ECO:0007669"/>
    <property type="project" value="InterPro"/>
</dbReference>
<dbReference type="Pfam" id="PF00072">
    <property type="entry name" value="Response_reg"/>
    <property type="match status" value="1"/>
</dbReference>
<dbReference type="Gene3D" id="3.40.50.2300">
    <property type="match status" value="1"/>
</dbReference>
<evidence type="ECO:0000256" key="4">
    <source>
        <dbReference type="ARBA" id="ARBA00022475"/>
    </source>
</evidence>
<feature type="compositionally biased region" description="Polar residues" evidence="14">
    <location>
        <begin position="465"/>
        <end position="475"/>
    </location>
</feature>
<dbReference type="CDD" id="cd17546">
    <property type="entry name" value="REC_hyHK_CKI1_RcsC-like"/>
    <property type="match status" value="1"/>
</dbReference>
<feature type="domain" description="Protein kinase" evidence="15">
    <location>
        <begin position="13"/>
        <end position="361"/>
    </location>
</feature>
<evidence type="ECO:0000259" key="16">
    <source>
        <dbReference type="PROSITE" id="PS50109"/>
    </source>
</evidence>
<feature type="modified residue" description="4-aspartylphosphate" evidence="13">
    <location>
        <position position="2159"/>
    </location>
</feature>
<dbReference type="SUPFAM" id="SSF55874">
    <property type="entry name" value="ATPase domain of HSP90 chaperone/DNA topoisomerase II/histidine kinase"/>
    <property type="match status" value="1"/>
</dbReference>
<dbReference type="HOGENOM" id="CLU_001037_0_0_1"/>
<dbReference type="OrthoDB" id="60033at2759"/>
<dbReference type="SUPFAM" id="SSF56112">
    <property type="entry name" value="Protein kinase-like (PK-like)"/>
    <property type="match status" value="1"/>
</dbReference>
<dbReference type="InterPro" id="IPR036097">
    <property type="entry name" value="HisK_dim/P_sf"/>
</dbReference>
<dbReference type="InterPro" id="IPR003594">
    <property type="entry name" value="HATPase_dom"/>
</dbReference>
<evidence type="ECO:0000313" key="18">
    <source>
        <dbReference type="EMBL" id="EED12663.1"/>
    </source>
</evidence>
<dbReference type="GO" id="GO:0005524">
    <property type="term" value="F:ATP binding"/>
    <property type="evidence" value="ECO:0007669"/>
    <property type="project" value="UniProtKB-KW"/>
</dbReference>
<dbReference type="InParanoid" id="B8MU30"/>
<keyword evidence="8" id="KW-0547">Nucleotide-binding</keyword>
<dbReference type="SMART" id="SM00388">
    <property type="entry name" value="HisKA"/>
    <property type="match status" value="1"/>
</dbReference>
<dbReference type="PROSITE" id="PS50110">
    <property type="entry name" value="RESPONSE_REGULATORY"/>
    <property type="match status" value="1"/>
</dbReference>
<feature type="region of interest" description="Disordered" evidence="14">
    <location>
        <begin position="448"/>
        <end position="490"/>
    </location>
</feature>
<dbReference type="InterPro" id="IPR003661">
    <property type="entry name" value="HisK_dim/P_dom"/>
</dbReference>
<evidence type="ECO:0000256" key="5">
    <source>
        <dbReference type="ARBA" id="ARBA00022553"/>
    </source>
</evidence>
<dbReference type="PANTHER" id="PTHR43047">
    <property type="entry name" value="TWO-COMPONENT HISTIDINE PROTEIN KINASE"/>
    <property type="match status" value="1"/>
</dbReference>
<keyword evidence="11" id="KW-1133">Transmembrane helix</keyword>
<dbReference type="InterPro" id="IPR005467">
    <property type="entry name" value="His_kinase_dom"/>
</dbReference>
<evidence type="ECO:0000256" key="9">
    <source>
        <dbReference type="ARBA" id="ARBA00022777"/>
    </source>
</evidence>
<dbReference type="eggNOG" id="KOG0519">
    <property type="taxonomic scope" value="Eukaryota"/>
</dbReference>
<dbReference type="InterPro" id="IPR041664">
    <property type="entry name" value="AAA_16"/>
</dbReference>
<evidence type="ECO:0000256" key="13">
    <source>
        <dbReference type="PROSITE-ProRule" id="PRU00169"/>
    </source>
</evidence>
<dbReference type="EMBL" id="EQ962660">
    <property type="protein sequence ID" value="EED12663.1"/>
    <property type="molecule type" value="Genomic_DNA"/>
</dbReference>
<dbReference type="CDD" id="cd16922">
    <property type="entry name" value="HATPase_EvgS-ArcB-TorS-like"/>
    <property type="match status" value="1"/>
</dbReference>
<keyword evidence="12" id="KW-0472">Membrane</keyword>
<dbReference type="OMA" id="QRMAGNI"/>
<keyword evidence="4" id="KW-1003">Cell membrane</keyword>
<dbReference type="SMART" id="SM00065">
    <property type="entry name" value="GAF"/>
    <property type="match status" value="1"/>
</dbReference>
<dbReference type="PhylomeDB" id="B8MU30"/>
<dbReference type="PROSITE" id="PS50109">
    <property type="entry name" value="HIS_KIN"/>
    <property type="match status" value="1"/>
</dbReference>
<dbReference type="InterPro" id="IPR011009">
    <property type="entry name" value="Kinase-like_dom_sf"/>
</dbReference>
<evidence type="ECO:0000259" key="15">
    <source>
        <dbReference type="PROSITE" id="PS50011"/>
    </source>
</evidence>
<accession>B8MU30</accession>
<organism evidence="18 19">
    <name type="scientific">Talaromyces stipitatus (strain ATCC 10500 / CBS 375.48 / QM 6759 / NRRL 1006)</name>
    <name type="common">Penicillium stipitatum</name>
    <dbReference type="NCBI Taxonomy" id="441959"/>
    <lineage>
        <taxon>Eukaryota</taxon>
        <taxon>Fungi</taxon>
        <taxon>Dikarya</taxon>
        <taxon>Ascomycota</taxon>
        <taxon>Pezizomycotina</taxon>
        <taxon>Eurotiomycetes</taxon>
        <taxon>Eurotiomycetidae</taxon>
        <taxon>Eurotiales</taxon>
        <taxon>Trichocomaceae</taxon>
        <taxon>Talaromyces</taxon>
        <taxon>Talaromyces sect. Talaromyces</taxon>
    </lineage>
</organism>
<protein>
    <recommendedName>
        <fullName evidence="3">histidine kinase</fullName>
        <ecNumber evidence="3">2.7.13.3</ecNumber>
    </recommendedName>
</protein>
<dbReference type="Pfam" id="PF13191">
    <property type="entry name" value="AAA_16"/>
    <property type="match status" value="1"/>
</dbReference>
<dbReference type="EC" id="2.7.13.3" evidence="3"/>
<dbReference type="FunFam" id="1.10.287.130:FF:000003">
    <property type="entry name" value="Histidine kinase"/>
    <property type="match status" value="1"/>
</dbReference>
<dbReference type="CDD" id="cd00082">
    <property type="entry name" value="HisKA"/>
    <property type="match status" value="1"/>
</dbReference>
<evidence type="ECO:0000259" key="17">
    <source>
        <dbReference type="PROSITE" id="PS50110"/>
    </source>
</evidence>
<dbReference type="SUPFAM" id="SSF52540">
    <property type="entry name" value="P-loop containing nucleoside triphosphate hydrolases"/>
    <property type="match status" value="1"/>
</dbReference>
<gene>
    <name evidence="18" type="ORF">TSTA_006820</name>
</gene>
<dbReference type="Pfam" id="PF00512">
    <property type="entry name" value="HisKA"/>
    <property type="match status" value="1"/>
</dbReference>
<evidence type="ECO:0000256" key="14">
    <source>
        <dbReference type="SAM" id="MobiDB-lite"/>
    </source>
</evidence>
<dbReference type="InterPro" id="IPR027417">
    <property type="entry name" value="P-loop_NTPase"/>
</dbReference>
<dbReference type="PANTHER" id="PTHR43047:SF46">
    <property type="entry name" value="HISTIDINE KINASE_RESPONSE REGULATOR, PUTATIVE (AFU_ORTHOLOGUE AFUA_3G12550)-RELATED"/>
    <property type="match status" value="1"/>
</dbReference>
<reference evidence="19" key="1">
    <citation type="journal article" date="2015" name="Genome Announc.">
        <title>Genome sequence of the AIDS-associated pathogen Penicillium marneffei (ATCC18224) and its near taxonomic relative Talaromyces stipitatus (ATCC10500).</title>
        <authorList>
            <person name="Nierman W.C."/>
            <person name="Fedorova-Abrams N.D."/>
            <person name="Andrianopoulos A."/>
        </authorList>
    </citation>
    <scope>NUCLEOTIDE SEQUENCE [LARGE SCALE GENOMIC DNA]</scope>
    <source>
        <strain evidence="19">ATCC 10500 / CBS 375.48 / QM 6759 / NRRL 1006</strain>
    </source>
</reference>
<dbReference type="STRING" id="441959.B8MU30"/>
<evidence type="ECO:0000256" key="1">
    <source>
        <dbReference type="ARBA" id="ARBA00000085"/>
    </source>
</evidence>
<evidence type="ECO:0000256" key="12">
    <source>
        <dbReference type="ARBA" id="ARBA00023136"/>
    </source>
</evidence>
<evidence type="ECO:0000256" key="3">
    <source>
        <dbReference type="ARBA" id="ARBA00012438"/>
    </source>
</evidence>
<dbReference type="FunFam" id="3.30.565.10:FF:000010">
    <property type="entry name" value="Sensor histidine kinase RcsC"/>
    <property type="match status" value="1"/>
</dbReference>
<keyword evidence="6" id="KW-0808">Transferase</keyword>
<dbReference type="Proteomes" id="UP000001745">
    <property type="component" value="Unassembled WGS sequence"/>
</dbReference>
<dbReference type="InterPro" id="IPR036890">
    <property type="entry name" value="HATPase_C_sf"/>
</dbReference>
<dbReference type="InterPro" id="IPR004358">
    <property type="entry name" value="Sig_transdc_His_kin-like_C"/>
</dbReference>
<dbReference type="SUPFAM" id="SSF47384">
    <property type="entry name" value="Homodimeric domain of signal transducing histidine kinase"/>
    <property type="match status" value="1"/>
</dbReference>
<keyword evidence="9 18" id="KW-0418">Kinase</keyword>
<dbReference type="SUPFAM" id="SSF55781">
    <property type="entry name" value="GAF domain-like"/>
    <property type="match status" value="1"/>
</dbReference>
<dbReference type="InterPro" id="IPR029016">
    <property type="entry name" value="GAF-like_dom_sf"/>
</dbReference>
<dbReference type="FunFam" id="3.30.450.40:FF:000044">
    <property type="entry name" value="Putative sensor histidine kinase/response regulator"/>
    <property type="match status" value="1"/>
</dbReference>
<dbReference type="Pfam" id="PF01590">
    <property type="entry name" value="GAF"/>
    <property type="match status" value="1"/>
</dbReference>
<dbReference type="SMART" id="SM00448">
    <property type="entry name" value="REC"/>
    <property type="match status" value="1"/>
</dbReference>
<dbReference type="GeneID" id="8105367"/>
<name>B8MU30_TALSN</name>
<feature type="domain" description="Response regulatory" evidence="17">
    <location>
        <begin position="2105"/>
        <end position="2228"/>
    </location>
</feature>
<evidence type="ECO:0000256" key="10">
    <source>
        <dbReference type="ARBA" id="ARBA00022840"/>
    </source>
</evidence>
<keyword evidence="10" id="KW-0067">ATP-binding</keyword>
<feature type="compositionally biased region" description="Basic and acidic residues" evidence="14">
    <location>
        <begin position="636"/>
        <end position="646"/>
    </location>
</feature>
<dbReference type="Gene3D" id="3.30.565.10">
    <property type="entry name" value="Histidine kinase-like ATPase, C-terminal domain"/>
    <property type="match status" value="1"/>
</dbReference>
<sequence length="2232" mass="248315">MDNIQEPRASRLFERLSQLSSYTWDRSIEPYYSTYDHWHIFGHRHSTEYDSSASTTTPSGSSLLARSSPRIRMRASPPSAHSESNAGCQTLVPVVARVSTHVLRLEREFRLLKSMARASDPQNNHHTIIPIELIRLSDDSEDADPLIASIFESPGPNILPKCIPLNSSFFSAMGECGEGAQTPIAVFLDFAINACDCLQHLHHGQKIIHGEIRGDTFHFNHVTGVVKLFHSGNGAGSFDNILGGGWGSFSKDPAVRNKLQFIAPEQTGRLPAEPDSRADIYALGILFWMMLVGKPAFGGTDPVDIVQSVLGNRLPTVTSQRMDVPDAISDVILKMTRKSAAERYHTGSSVKRDLSQIRQLLESGNIDDLKTLQIAQHNPSSFFTLPSHMFGRSSEFNTIIDVVKKVSSYQELMLAKATVQNSSGLYTLDSNSSISGSYLENVEVDSVSSSSGSTTLKTKSGSRSNQAKLTVSQDSHSTKEIPDNHIPRNSNMHGHVDPLNSLRKNWVAQSFRRNGRCEVITITGEMGIGKTDLLNRIQPAVREVGYVSMARLDPAQKIPFEPFRGILASLLSQIFSEDDVTTEYHSCVRASLQPIWPTFRKVLELPEHLLSLGRQTVRPESLNVSATPQISSTNGELHRSELHSDSGSDNNPSQSDFFLSNAASKNLRLTETFLRILRILSQYKMICICIDDIHFADDESLEVILNIVKARHSCVLILSGRPSELRSEGIKSLFEIGTPRVTRIVLNPLEEDEIMGYVATTMHQDPNSSVKPLVAVIQEKSRGNPYYMRIILSTCYKKNYIWFSGKNNRWEFDLNQIFTEFLTSSAGEELGSSFLQRSLEKLPAPARAILVWGSLLGTTFSFSLLQKVLTSPLLSLDAESNGQGNGNSSCIDLVRRSEADLVDGLQFLLQEHIIVPWETDDKFRFVHDRLVQVAPTLKESDTVERMHFIITEAMIKSAPDSESRYALGHHIALASRLIEESVASRIEYRRVLWDAAQLAAHTGAGSTALWLFRHCLNLLQANPWDANAPDVDLNETLSLHVAAAEAFWSQGRVEQSKKLLNQVFLNSTSPIHRSRAWVVKAKIHSQNGNHRQAMESLLTCLDELGVHLREPTTFEQCDVEYEKLKACIDVNFYPTVVQEDVNMSTIGTVMADAMVVTYWDDALAFYRMAIEMVKLHVDRGGFIHVIIGCAHLAMVAFSRFRDFDTAVRLSDLAQSLADSCTDTWLKHRAAMIHNLFVSHLRVSMESSLPVLETLIESSLLSGDPYVTLMSLSSMAMTRLYLGHDMAQLEMFCDESPMDIPEWPSDTRAGATIIGVRQVTRSLQGKTAWQSAEDVMSDDNHESYEFIAFLESHASNPDRPRNIYHGLSMIPLYVFGHHLKAIEVGKSLLDTVPSLWSIRVRYAAIFYLALSLLTVRLQNTMEDAQEDLQTVLELKDEIDFAQRACNANYGMWSLLLDALIYEVRSDTTSALQAYEAALDHCHIHGWPLEEALTLELQGEFFIRRGIKRVACSVIQEAITAWSAISATGKAAQVAEKHEWLLKTIKSLKNVDVGCQTLEEELAVNPTATQDIAESHNIIEHDKQQLWIAKKRKAQSDRLLDISSVGLDIIDLSIILESSQVMSSELRIHKLLTRMVEILLEACNGANLAIIAKDFEGIGFAVAAVGDLEHGNSSYVDGLPFSEMKDNIAQHVSHYVIRTNEVVLIQNILEDDRFPNVTDTYKTKYPLGRSVIALPILHMDNLIGVIQIEGSPSSFTQRNVVVLELLCSQIGISLANAMLFHEVNKISASNVTMIEVQKRALVQARQAEEMARIAEAEAIHNIKLKEEAANAKSTFLANISHDLRTPMNGIIGLSELLRETNLSKDQGEYMESIRICADTLLALINDILDFSKLEVGKMKLSIVSMNLKDTISEVVQALFHANRDNKLETVENLDQIPPDLVVLGDPVRLHQIIMNLLSNSYKFTPNGSVSISGKVTRAGKRRIRLECSVSDTGIGISDEQKSRLFKPFSQADSSTARSYGGSGLGLSICKAIIEDVLGGTISLESTLGVGTTVTFHIPFHKAPRFTRERDQLPLLITTTEAASEREIQELPQSMIRDLKVIPRGQIRVCIAEDNLINQKIAVKLVTSLGLQCEAYSDGRQAVDAVRMHSNEGKPFHMVLMDVQMPVMDGYDATRELRNDPDPDVKEVLVIALTASTIEGDREKCFHVGMNNYLSKPVKLATLRGMLGNYVSVMS</sequence>
<evidence type="ECO:0000256" key="2">
    <source>
        <dbReference type="ARBA" id="ARBA00004651"/>
    </source>
</evidence>
<feature type="compositionally biased region" description="Polar residues" evidence="14">
    <location>
        <begin position="623"/>
        <end position="635"/>
    </location>
</feature>
<dbReference type="GO" id="GO:0009927">
    <property type="term" value="F:histidine phosphotransfer kinase activity"/>
    <property type="evidence" value="ECO:0007669"/>
    <property type="project" value="TreeGrafter"/>
</dbReference>
<dbReference type="Gene3D" id="3.30.450.40">
    <property type="match status" value="1"/>
</dbReference>
<dbReference type="Gene3D" id="1.10.287.130">
    <property type="match status" value="1"/>
</dbReference>
<dbReference type="FunFam" id="1.10.510.10:FF:000579">
    <property type="entry name" value="Sensor histidine kinase/response regulator, putative"/>
    <property type="match status" value="1"/>
</dbReference>
<feature type="compositionally biased region" description="Low complexity" evidence="14">
    <location>
        <begin position="51"/>
        <end position="62"/>
    </location>
</feature>
<dbReference type="InterPro" id="IPR001789">
    <property type="entry name" value="Sig_transdc_resp-reg_receiver"/>
</dbReference>
<dbReference type="PROSITE" id="PS50011">
    <property type="entry name" value="PROTEIN_KINASE_DOM"/>
    <property type="match status" value="1"/>
</dbReference>
<dbReference type="SMART" id="SM00387">
    <property type="entry name" value="HATPase_c"/>
    <property type="match status" value="1"/>
</dbReference>
<evidence type="ECO:0000256" key="7">
    <source>
        <dbReference type="ARBA" id="ARBA00022692"/>
    </source>
</evidence>
<keyword evidence="5 13" id="KW-0597">Phosphoprotein</keyword>
<comment type="subcellular location">
    <subcellularLocation>
        <location evidence="2">Cell membrane</location>
        <topology evidence="2">Multi-pass membrane protein</topology>
    </subcellularLocation>
</comment>
<keyword evidence="19" id="KW-1185">Reference proteome</keyword>
<dbReference type="InterPro" id="IPR000719">
    <property type="entry name" value="Prot_kinase_dom"/>
</dbReference>
<feature type="region of interest" description="Disordered" evidence="14">
    <location>
        <begin position="623"/>
        <end position="652"/>
    </location>
</feature>
<evidence type="ECO:0000313" key="19">
    <source>
        <dbReference type="Proteomes" id="UP000001745"/>
    </source>
</evidence>
<dbReference type="SUPFAM" id="SSF52172">
    <property type="entry name" value="CheY-like"/>
    <property type="match status" value="1"/>
</dbReference>
<dbReference type="GO" id="GO:0005886">
    <property type="term" value="C:plasma membrane"/>
    <property type="evidence" value="ECO:0007669"/>
    <property type="project" value="UniProtKB-SubCell"/>
</dbReference>
<dbReference type="VEuPathDB" id="FungiDB:TSTA_006820"/>
<dbReference type="Gene3D" id="1.10.510.10">
    <property type="entry name" value="Transferase(Phosphotransferase) domain 1"/>
    <property type="match status" value="1"/>
</dbReference>
<feature type="domain" description="Histidine kinase" evidence="16">
    <location>
        <begin position="1836"/>
        <end position="2059"/>
    </location>
</feature>
<dbReference type="InterPro" id="IPR003018">
    <property type="entry name" value="GAF"/>
</dbReference>
<evidence type="ECO:0000256" key="8">
    <source>
        <dbReference type="ARBA" id="ARBA00022741"/>
    </source>
</evidence>
<proteinExistence type="predicted"/>
<dbReference type="RefSeq" id="XP_002488317.1">
    <property type="nucleotide sequence ID" value="XM_002488272.1"/>
</dbReference>
<evidence type="ECO:0000256" key="11">
    <source>
        <dbReference type="ARBA" id="ARBA00022989"/>
    </source>
</evidence>
<comment type="catalytic activity">
    <reaction evidence="1">
        <text>ATP + protein L-histidine = ADP + protein N-phospho-L-histidine.</text>
        <dbReference type="EC" id="2.7.13.3"/>
    </reaction>
</comment>
<dbReference type="FunFam" id="3.40.50.2300:FF:000285">
    <property type="entry name" value="Putative sensor histidine kinase/response regulator"/>
    <property type="match status" value="1"/>
</dbReference>